<protein>
    <submittedName>
        <fullName evidence="1">Uncharacterized protein</fullName>
    </submittedName>
</protein>
<evidence type="ECO:0000313" key="2">
    <source>
        <dbReference type="Proteomes" id="UP001372338"/>
    </source>
</evidence>
<comment type="caution">
    <text evidence="1">The sequence shown here is derived from an EMBL/GenBank/DDBJ whole genome shotgun (WGS) entry which is preliminary data.</text>
</comment>
<dbReference type="AlphaFoldDB" id="A0AAN9IQ41"/>
<evidence type="ECO:0000313" key="1">
    <source>
        <dbReference type="EMBL" id="KAK7283959.1"/>
    </source>
</evidence>
<dbReference type="Proteomes" id="UP001372338">
    <property type="component" value="Unassembled WGS sequence"/>
</dbReference>
<gene>
    <name evidence="1" type="ORF">RIF29_13709</name>
</gene>
<name>A0AAN9IQ41_CROPI</name>
<proteinExistence type="predicted"/>
<reference evidence="1 2" key="1">
    <citation type="submission" date="2024-01" db="EMBL/GenBank/DDBJ databases">
        <title>The genomes of 5 underutilized Papilionoideae crops provide insights into root nodulation and disease resistanc.</title>
        <authorList>
            <person name="Yuan L."/>
        </authorList>
    </citation>
    <scope>NUCLEOTIDE SEQUENCE [LARGE SCALE GENOMIC DNA]</scope>
    <source>
        <strain evidence="1">ZHUSHIDOU_FW_LH</strain>
        <tissue evidence="1">Leaf</tissue>
    </source>
</reference>
<keyword evidence="2" id="KW-1185">Reference proteome</keyword>
<accession>A0AAN9IQ41</accession>
<sequence length="69" mass="7655">MLIKDETLVSGDFTLPSSVHAPTCTRTRPGGDDGTYLHLIPFLANTAFVLINTHKHYACQGKENHMELE</sequence>
<organism evidence="1 2">
    <name type="scientific">Crotalaria pallida</name>
    <name type="common">Smooth rattlebox</name>
    <name type="synonym">Crotalaria striata</name>
    <dbReference type="NCBI Taxonomy" id="3830"/>
    <lineage>
        <taxon>Eukaryota</taxon>
        <taxon>Viridiplantae</taxon>
        <taxon>Streptophyta</taxon>
        <taxon>Embryophyta</taxon>
        <taxon>Tracheophyta</taxon>
        <taxon>Spermatophyta</taxon>
        <taxon>Magnoliopsida</taxon>
        <taxon>eudicotyledons</taxon>
        <taxon>Gunneridae</taxon>
        <taxon>Pentapetalae</taxon>
        <taxon>rosids</taxon>
        <taxon>fabids</taxon>
        <taxon>Fabales</taxon>
        <taxon>Fabaceae</taxon>
        <taxon>Papilionoideae</taxon>
        <taxon>50 kb inversion clade</taxon>
        <taxon>genistoids sensu lato</taxon>
        <taxon>core genistoids</taxon>
        <taxon>Crotalarieae</taxon>
        <taxon>Crotalaria</taxon>
    </lineage>
</organism>
<dbReference type="EMBL" id="JAYWIO010000002">
    <property type="protein sequence ID" value="KAK7283959.1"/>
    <property type="molecule type" value="Genomic_DNA"/>
</dbReference>